<dbReference type="AlphaFoldDB" id="X8ANZ8"/>
<proteinExistence type="predicted"/>
<feature type="region of interest" description="Disordered" evidence="1">
    <location>
        <begin position="1"/>
        <end position="137"/>
    </location>
</feature>
<name>X8ANZ8_MYCXE</name>
<evidence type="ECO:0000256" key="1">
    <source>
        <dbReference type="SAM" id="MobiDB-lite"/>
    </source>
</evidence>
<feature type="compositionally biased region" description="Basic residues" evidence="1">
    <location>
        <begin position="119"/>
        <end position="130"/>
    </location>
</feature>
<accession>X8ANZ8</accession>
<sequence length="290" mass="31141">MPGAGAYGGMNAAATSCSRRPRSRPPNSMPPSTAAPPSKASPTPTSTSSWPATPTIPQPWRRSPAPTSRRRPYRSPSSRPRPGQQPRNPAASTTSTTGPSSWEPSSNPSPKHPNCASTKCRRRHPRRPKSHQCPAIINGPDLGYDIRLAYPAQITPGGDAYQTIADFLTTWLTATRDHPASGDISRYSTSPSIKPFEHAPFTTISVQSIFAATDIPANASNGTTTRILVTAKGKADDRTEQTLTYPLTLTRQSNKWFISDIDLAPKLSGHITKATPTQATPTTTSPPKVR</sequence>
<organism evidence="2">
    <name type="scientific">Mycobacterium xenopi 4042</name>
    <dbReference type="NCBI Taxonomy" id="1299334"/>
    <lineage>
        <taxon>Bacteria</taxon>
        <taxon>Bacillati</taxon>
        <taxon>Actinomycetota</taxon>
        <taxon>Actinomycetes</taxon>
        <taxon>Mycobacteriales</taxon>
        <taxon>Mycobacteriaceae</taxon>
        <taxon>Mycobacterium</taxon>
    </lineage>
</organism>
<feature type="compositionally biased region" description="Low complexity" evidence="1">
    <location>
        <begin position="30"/>
        <end position="67"/>
    </location>
</feature>
<feature type="compositionally biased region" description="Low complexity" evidence="1">
    <location>
        <begin position="74"/>
        <end position="109"/>
    </location>
</feature>
<evidence type="ECO:0008006" key="3">
    <source>
        <dbReference type="Google" id="ProtNLM"/>
    </source>
</evidence>
<evidence type="ECO:0000313" key="2">
    <source>
        <dbReference type="EMBL" id="EUA32550.1"/>
    </source>
</evidence>
<reference evidence="2" key="1">
    <citation type="submission" date="2014-01" db="EMBL/GenBank/DDBJ databases">
        <authorList>
            <person name="Brown-Elliot B."/>
            <person name="Wallace R."/>
            <person name="Lenaerts A."/>
            <person name="Ordway D."/>
            <person name="DeGroote M.A."/>
            <person name="Parker T."/>
            <person name="Sizemore C."/>
            <person name="Tallon L.J."/>
            <person name="Sadzewicz L.K."/>
            <person name="Sengamalay N."/>
            <person name="Fraser C.M."/>
            <person name="Hine E."/>
            <person name="Shefchek K.A."/>
            <person name="Das S.P."/>
            <person name="Tettelin H."/>
        </authorList>
    </citation>
    <scope>NUCLEOTIDE SEQUENCE [LARGE SCALE GENOMIC DNA]</scope>
    <source>
        <strain evidence="2">4042</strain>
    </source>
</reference>
<feature type="compositionally biased region" description="Low complexity" evidence="1">
    <location>
        <begin position="9"/>
        <end position="18"/>
    </location>
</feature>
<dbReference type="EMBL" id="JAOB01000054">
    <property type="protein sequence ID" value="EUA32550.1"/>
    <property type="molecule type" value="Genomic_DNA"/>
</dbReference>
<gene>
    <name evidence="2" type="ORF">I553_3549</name>
</gene>
<protein>
    <recommendedName>
        <fullName evidence="3">Conjugative transposon TcpC family protein</fullName>
    </recommendedName>
</protein>
<comment type="caution">
    <text evidence="2">The sequence shown here is derived from an EMBL/GenBank/DDBJ whole genome shotgun (WGS) entry which is preliminary data.</text>
</comment>